<organism evidence="1 2">
    <name type="scientific">Cymbomonas tetramitiformis</name>
    <dbReference type="NCBI Taxonomy" id="36881"/>
    <lineage>
        <taxon>Eukaryota</taxon>
        <taxon>Viridiplantae</taxon>
        <taxon>Chlorophyta</taxon>
        <taxon>Pyramimonadophyceae</taxon>
        <taxon>Pyramimonadales</taxon>
        <taxon>Pyramimonadaceae</taxon>
        <taxon>Cymbomonas</taxon>
    </lineage>
</organism>
<evidence type="ECO:0000313" key="2">
    <source>
        <dbReference type="Proteomes" id="UP001190700"/>
    </source>
</evidence>
<name>A0AAE0CI22_9CHLO</name>
<dbReference type="AlphaFoldDB" id="A0AAE0CI22"/>
<protein>
    <submittedName>
        <fullName evidence="1">Uncharacterized protein</fullName>
    </submittedName>
</protein>
<comment type="caution">
    <text evidence="1">The sequence shown here is derived from an EMBL/GenBank/DDBJ whole genome shotgun (WGS) entry which is preliminary data.</text>
</comment>
<keyword evidence="2" id="KW-1185">Reference proteome</keyword>
<gene>
    <name evidence="1" type="ORF">CYMTET_36575</name>
</gene>
<accession>A0AAE0CI22</accession>
<dbReference type="Proteomes" id="UP001190700">
    <property type="component" value="Unassembled WGS sequence"/>
</dbReference>
<evidence type="ECO:0000313" key="1">
    <source>
        <dbReference type="EMBL" id="KAK3254202.1"/>
    </source>
</evidence>
<sequence>MAAVSKIGVSGTLVPTAKKVQSIAILAATDHATTAPVSVPLAVVRKAFPNSPTLCALVKTLALRGALRDFRSVLQSPSRTYLDGVAEGTRCNASVFMSKVGPPLSDAHSSRRKVETNTPSLKTVVVKVHRAKRTQISRRQRRGPKKRHLW</sequence>
<proteinExistence type="predicted"/>
<reference evidence="1 2" key="1">
    <citation type="journal article" date="2015" name="Genome Biol. Evol.">
        <title>Comparative Genomics of a Bacterivorous Green Alga Reveals Evolutionary Causalities and Consequences of Phago-Mixotrophic Mode of Nutrition.</title>
        <authorList>
            <person name="Burns J.A."/>
            <person name="Paasch A."/>
            <person name="Narechania A."/>
            <person name="Kim E."/>
        </authorList>
    </citation>
    <scope>NUCLEOTIDE SEQUENCE [LARGE SCALE GENOMIC DNA]</scope>
    <source>
        <strain evidence="1 2">PLY_AMNH</strain>
    </source>
</reference>
<dbReference type="EMBL" id="LGRX02023964">
    <property type="protein sequence ID" value="KAK3254202.1"/>
    <property type="molecule type" value="Genomic_DNA"/>
</dbReference>